<evidence type="ECO:0000256" key="3">
    <source>
        <dbReference type="ARBA" id="ARBA00022840"/>
    </source>
</evidence>
<dbReference type="Proteomes" id="UP000536275">
    <property type="component" value="Unassembled WGS sequence"/>
</dbReference>
<organism evidence="5 6">
    <name type="scientific">Candida albicans</name>
    <name type="common">Yeast</name>
    <dbReference type="NCBI Taxonomy" id="5476"/>
    <lineage>
        <taxon>Eukaryota</taxon>
        <taxon>Fungi</taxon>
        <taxon>Dikarya</taxon>
        <taxon>Ascomycota</taxon>
        <taxon>Saccharomycotina</taxon>
        <taxon>Pichiomycetes</taxon>
        <taxon>Debaryomycetaceae</taxon>
        <taxon>Candida/Lodderomyces clade</taxon>
        <taxon>Candida</taxon>
    </lineage>
</organism>
<proteinExistence type="predicted"/>
<dbReference type="EMBL" id="JABWAD010000009">
    <property type="protein sequence ID" value="KAF6072040.1"/>
    <property type="molecule type" value="Genomic_DNA"/>
</dbReference>
<dbReference type="AlphaFoldDB" id="A0A8H6C2T4"/>
<dbReference type="SUPFAM" id="SSF52540">
    <property type="entry name" value="P-loop containing nucleoside triphosphate hydrolases"/>
    <property type="match status" value="1"/>
</dbReference>
<keyword evidence="3" id="KW-0067">ATP-binding</keyword>
<evidence type="ECO:0000313" key="5">
    <source>
        <dbReference type="EMBL" id="KAF6072040.1"/>
    </source>
</evidence>
<dbReference type="PANTHER" id="PTHR45626">
    <property type="entry name" value="TRANSCRIPTION TERMINATION FACTOR 2-RELATED"/>
    <property type="match status" value="1"/>
</dbReference>
<feature type="domain" description="SNF2 N-terminal" evidence="4">
    <location>
        <begin position="5"/>
        <end position="347"/>
    </location>
</feature>
<evidence type="ECO:0000259" key="4">
    <source>
        <dbReference type="Pfam" id="PF00176"/>
    </source>
</evidence>
<dbReference type="GO" id="GO:0005634">
    <property type="term" value="C:nucleus"/>
    <property type="evidence" value="ECO:0007669"/>
    <property type="project" value="TreeGrafter"/>
</dbReference>
<comment type="caution">
    <text evidence="5">The sequence shown here is derived from an EMBL/GenBank/DDBJ whole genome shotgun (WGS) entry which is preliminary data.</text>
</comment>
<dbReference type="GO" id="GO:0016787">
    <property type="term" value="F:hydrolase activity"/>
    <property type="evidence" value="ECO:0007669"/>
    <property type="project" value="UniProtKB-KW"/>
</dbReference>
<dbReference type="GO" id="GO:0008094">
    <property type="term" value="F:ATP-dependent activity, acting on DNA"/>
    <property type="evidence" value="ECO:0007669"/>
    <property type="project" value="TreeGrafter"/>
</dbReference>
<sequence>MSLPLGGILGENMGLGKTLMCLSLINLTKYEITKIPSDNFLLYNEIEIHDEIKTLTEICREKIIHSSIPWKLYNLPTSVTANLAKHPGYFCIDLNDHEKNKRSHKSGTTGTKSTSYLKLYMSSTTLIIVPDNLFIQWVDEIAHHVEPNFLKILCAANYIKSDQIKDQFLPNPKFVNTIPESPVELIEYDVILISQSCLNKSFANKNRNSQKNGNSQVPSLRQVYWKRLIIDEGHIVQSKTSNAAQICRLLFSERRWAVSGTPTSGLTKIYMEEGEEDTELQRLGVLISNFLKLEPYYTQPKLWTQDIINPLINSRYGSELIFSNIINSIIIRHQPNQTNIKLPNFHHEKLY</sequence>
<dbReference type="Pfam" id="PF00176">
    <property type="entry name" value="SNF2-rel_dom"/>
    <property type="match status" value="1"/>
</dbReference>
<reference evidence="5 6" key="1">
    <citation type="submission" date="2020-03" db="EMBL/GenBank/DDBJ databases">
        <title>FDA dAtabase for Regulatory Grade micrObial Sequences (FDA-ARGOS): Supporting development and validation of Infectious Disease Dx tests.</title>
        <authorList>
            <person name="Campos J."/>
            <person name="Goldberg B."/>
            <person name="Tallon L."/>
            <person name="Sadzewicz L."/>
            <person name="Vavikolanu K."/>
            <person name="Mehta A."/>
            <person name="Aluvathingal J."/>
            <person name="Nadendla S."/>
            <person name="Nandy P."/>
            <person name="Geyer C."/>
            <person name="Yan Y."/>
            <person name="Sichtig H."/>
        </authorList>
    </citation>
    <scope>NUCLEOTIDE SEQUENCE [LARGE SCALE GENOMIC DNA]</scope>
    <source>
        <strain evidence="5 6">FDAARGOS_656</strain>
    </source>
</reference>
<dbReference type="PANTHER" id="PTHR45626:SF51">
    <property type="entry name" value="SNF2-RELATED DOMAIN-CONTAINING PROTEIN"/>
    <property type="match status" value="1"/>
</dbReference>
<evidence type="ECO:0000256" key="1">
    <source>
        <dbReference type="ARBA" id="ARBA00022741"/>
    </source>
</evidence>
<evidence type="ECO:0000313" key="6">
    <source>
        <dbReference type="Proteomes" id="UP000536275"/>
    </source>
</evidence>
<dbReference type="GO" id="GO:0005524">
    <property type="term" value="F:ATP binding"/>
    <property type="evidence" value="ECO:0007669"/>
    <property type="project" value="UniProtKB-KW"/>
</dbReference>
<protein>
    <submittedName>
        <fullName evidence="5">SNF2 N-terminal domain family protein</fullName>
    </submittedName>
</protein>
<dbReference type="InterPro" id="IPR000330">
    <property type="entry name" value="SNF2_N"/>
</dbReference>
<dbReference type="InterPro" id="IPR038718">
    <property type="entry name" value="SNF2-like_sf"/>
</dbReference>
<dbReference type="InterPro" id="IPR027417">
    <property type="entry name" value="P-loop_NTPase"/>
</dbReference>
<dbReference type="GO" id="GO:0006281">
    <property type="term" value="P:DNA repair"/>
    <property type="evidence" value="ECO:0007669"/>
    <property type="project" value="TreeGrafter"/>
</dbReference>
<dbReference type="InterPro" id="IPR050628">
    <property type="entry name" value="SNF2_RAD54_helicase_TF"/>
</dbReference>
<keyword evidence="1" id="KW-0547">Nucleotide-binding</keyword>
<dbReference type="Gene3D" id="3.40.50.10810">
    <property type="entry name" value="Tandem AAA-ATPase domain"/>
    <property type="match status" value="1"/>
</dbReference>
<keyword evidence="2" id="KW-0378">Hydrolase</keyword>
<gene>
    <name evidence="5" type="ORF">FOB64_000782</name>
</gene>
<name>A0A8H6C2T4_CANAX</name>
<evidence type="ECO:0000256" key="2">
    <source>
        <dbReference type="ARBA" id="ARBA00022801"/>
    </source>
</evidence>
<accession>A0A8H6C2T4</accession>